<name>A0A978UEW0_ZIZJJ</name>
<dbReference type="GO" id="GO:0043531">
    <property type="term" value="F:ADP binding"/>
    <property type="evidence" value="ECO:0007669"/>
    <property type="project" value="InterPro"/>
</dbReference>
<accession>A0A978UEW0</accession>
<sequence length="555" mass="64288">MAEQELHRRRRNVEEDDVVGFANDTTTLVKLLTDQGNMDLEVVSIIGMGGLGKTTLARKIYNNTLVKDRFKDCCAWVDVSQRSQTKGVLLDILNCFTTVSDRISQRPVEELKVELGKCLKEKRYFVVLDDIWDTQVWEEVREAFPNDLNGSRILITSRENGVAPYDSPTIPYFLQFLDLDSSWELLSKKAFRGQECPSSLVTVGKKLAESCKGLPLSIVLLGVSKFRQLSFQYKDYQSYSNFRFDKLPSARSLLIFNNTTHHLRTDYILKPICKWTKLVRVLSIDGELIKAIPRQIGELIFLRLLWIYRGKFEKLPSSIFKLGHLETIHLDSKVYNQLPKGIWMMKRLRHLHVSKFTKLPDLPSSMGSPFSNLQVLSGLLVQRNTALVIAKCPNIRKLRLMLVYNNNEEPRLRETEMENAMKNIGKLEYLESFKFESFWVGSKHSSICVLKITSWDEYEQDVAAYDINVVKGEFPQLQVLEMRKLKIRIWRMEMGAMPSLQCLVIDSCHCLKYLPEEIWCITTLQLVEVSNISYDLKNMLEQLQENSRCKISVKW</sequence>
<evidence type="ECO:0000256" key="2">
    <source>
        <dbReference type="ARBA" id="ARBA00022821"/>
    </source>
</evidence>
<dbReference type="InterPro" id="IPR002182">
    <property type="entry name" value="NB-ARC"/>
</dbReference>
<dbReference type="Gene3D" id="1.10.8.430">
    <property type="entry name" value="Helical domain of apoptotic protease-activating factors"/>
    <property type="match status" value="1"/>
</dbReference>
<feature type="domain" description="NB-ARC" evidence="3">
    <location>
        <begin position="28"/>
        <end position="194"/>
    </location>
</feature>
<dbReference type="SUPFAM" id="SSF52047">
    <property type="entry name" value="RNI-like"/>
    <property type="match status" value="1"/>
</dbReference>
<evidence type="ECO:0000313" key="6">
    <source>
        <dbReference type="Proteomes" id="UP000813462"/>
    </source>
</evidence>
<dbReference type="InterPro" id="IPR027417">
    <property type="entry name" value="P-loop_NTPase"/>
</dbReference>
<gene>
    <name evidence="5" type="ORF">FEM48_Zijuj12G0185800</name>
</gene>
<dbReference type="PANTHER" id="PTHR36766">
    <property type="entry name" value="PLANT BROAD-SPECTRUM MILDEW RESISTANCE PROTEIN RPW8"/>
    <property type="match status" value="1"/>
</dbReference>
<dbReference type="PANTHER" id="PTHR36766:SF53">
    <property type="entry name" value="DISEASE RESISTANCE PROTEIN RPP13-LIKE"/>
    <property type="match status" value="1"/>
</dbReference>
<keyword evidence="2" id="KW-0611">Plant defense</keyword>
<evidence type="ECO:0000259" key="3">
    <source>
        <dbReference type="Pfam" id="PF00931"/>
    </source>
</evidence>
<dbReference type="InterPro" id="IPR055414">
    <property type="entry name" value="LRR_R13L4/SHOC2-like"/>
</dbReference>
<dbReference type="Pfam" id="PF23598">
    <property type="entry name" value="LRR_14"/>
    <property type="match status" value="1"/>
</dbReference>
<dbReference type="InterPro" id="IPR042197">
    <property type="entry name" value="Apaf_helical"/>
</dbReference>
<dbReference type="SUPFAM" id="SSF52540">
    <property type="entry name" value="P-loop containing nucleoside triphosphate hydrolases"/>
    <property type="match status" value="1"/>
</dbReference>
<dbReference type="InterPro" id="IPR032675">
    <property type="entry name" value="LRR_dom_sf"/>
</dbReference>
<proteinExistence type="predicted"/>
<dbReference type="GO" id="GO:0006952">
    <property type="term" value="P:defense response"/>
    <property type="evidence" value="ECO:0007669"/>
    <property type="project" value="UniProtKB-KW"/>
</dbReference>
<evidence type="ECO:0008006" key="7">
    <source>
        <dbReference type="Google" id="ProtNLM"/>
    </source>
</evidence>
<dbReference type="Proteomes" id="UP000813462">
    <property type="component" value="Unassembled WGS sequence"/>
</dbReference>
<feature type="domain" description="Disease resistance R13L4/SHOC-2-like LRR" evidence="4">
    <location>
        <begin position="251"/>
        <end position="436"/>
    </location>
</feature>
<dbReference type="AlphaFoldDB" id="A0A978UEW0"/>
<dbReference type="Gene3D" id="3.40.50.300">
    <property type="entry name" value="P-loop containing nucleotide triphosphate hydrolases"/>
    <property type="match status" value="1"/>
</dbReference>
<evidence type="ECO:0000259" key="4">
    <source>
        <dbReference type="Pfam" id="PF23598"/>
    </source>
</evidence>
<protein>
    <recommendedName>
        <fullName evidence="7">NB-ARC domain-containing protein</fullName>
    </recommendedName>
</protein>
<reference evidence="5" key="1">
    <citation type="journal article" date="2021" name="Front. Plant Sci.">
        <title>Chromosome-Scale Genome Assembly for Chinese Sour Jujube and Insights Into Its Genome Evolution and Domestication Signature.</title>
        <authorList>
            <person name="Shen L.-Y."/>
            <person name="Luo H."/>
            <person name="Wang X.-L."/>
            <person name="Wang X.-M."/>
            <person name="Qiu X.-J."/>
            <person name="Liu H."/>
            <person name="Zhou S.-S."/>
            <person name="Jia K.-H."/>
            <person name="Nie S."/>
            <person name="Bao Y.-T."/>
            <person name="Zhang R.-G."/>
            <person name="Yun Q.-Z."/>
            <person name="Chai Y.-H."/>
            <person name="Lu J.-Y."/>
            <person name="Li Y."/>
            <person name="Zhao S.-W."/>
            <person name="Mao J.-F."/>
            <person name="Jia S.-G."/>
            <person name="Mao Y.-M."/>
        </authorList>
    </citation>
    <scope>NUCLEOTIDE SEQUENCE</scope>
    <source>
        <strain evidence="5">AT0</strain>
        <tissue evidence="5">Leaf</tissue>
    </source>
</reference>
<dbReference type="PRINTS" id="PR00364">
    <property type="entry name" value="DISEASERSIST"/>
</dbReference>
<dbReference type="FunFam" id="3.40.50.300:FF:001091">
    <property type="entry name" value="Probable disease resistance protein At1g61300"/>
    <property type="match status" value="1"/>
</dbReference>
<dbReference type="EMBL" id="JAEACU010000012">
    <property type="protein sequence ID" value="KAH7513303.1"/>
    <property type="molecule type" value="Genomic_DNA"/>
</dbReference>
<evidence type="ECO:0000256" key="1">
    <source>
        <dbReference type="ARBA" id="ARBA00022737"/>
    </source>
</evidence>
<dbReference type="Pfam" id="PF00931">
    <property type="entry name" value="NB-ARC"/>
    <property type="match status" value="1"/>
</dbReference>
<organism evidence="5 6">
    <name type="scientific">Ziziphus jujuba var. spinosa</name>
    <dbReference type="NCBI Taxonomy" id="714518"/>
    <lineage>
        <taxon>Eukaryota</taxon>
        <taxon>Viridiplantae</taxon>
        <taxon>Streptophyta</taxon>
        <taxon>Embryophyta</taxon>
        <taxon>Tracheophyta</taxon>
        <taxon>Spermatophyta</taxon>
        <taxon>Magnoliopsida</taxon>
        <taxon>eudicotyledons</taxon>
        <taxon>Gunneridae</taxon>
        <taxon>Pentapetalae</taxon>
        <taxon>rosids</taxon>
        <taxon>fabids</taxon>
        <taxon>Rosales</taxon>
        <taxon>Rhamnaceae</taxon>
        <taxon>Paliureae</taxon>
        <taxon>Ziziphus</taxon>
    </lineage>
</organism>
<keyword evidence="1" id="KW-0677">Repeat</keyword>
<dbReference type="Gene3D" id="3.80.10.10">
    <property type="entry name" value="Ribonuclease Inhibitor"/>
    <property type="match status" value="1"/>
</dbReference>
<comment type="caution">
    <text evidence="5">The sequence shown here is derived from an EMBL/GenBank/DDBJ whole genome shotgun (WGS) entry which is preliminary data.</text>
</comment>
<evidence type="ECO:0000313" key="5">
    <source>
        <dbReference type="EMBL" id="KAH7513303.1"/>
    </source>
</evidence>